<feature type="signal peptide" evidence="2">
    <location>
        <begin position="1"/>
        <end position="27"/>
    </location>
</feature>
<evidence type="ECO:0000256" key="2">
    <source>
        <dbReference type="SAM" id="SignalP"/>
    </source>
</evidence>
<evidence type="ECO:0000256" key="1">
    <source>
        <dbReference type="SAM" id="MobiDB-lite"/>
    </source>
</evidence>
<dbReference type="InterPro" id="IPR006141">
    <property type="entry name" value="Intein_N"/>
</dbReference>
<evidence type="ECO:0000313" key="4">
    <source>
        <dbReference type="EMBL" id="AXA24962.1"/>
    </source>
</evidence>
<reference evidence="4 5" key="1">
    <citation type="submission" date="2018-06" db="EMBL/GenBank/DDBJ databases">
        <title>The genome of Pseudomonas putida NX-1, a lignin degrader.</title>
        <authorList>
            <person name="Xu Z."/>
        </authorList>
    </citation>
    <scope>NUCLEOTIDE SEQUENCE [LARGE SCALE GENOMIC DNA]</scope>
    <source>
        <strain evidence="4 5">NX-1</strain>
    </source>
</reference>
<evidence type="ECO:0000313" key="5">
    <source>
        <dbReference type="Proteomes" id="UP000251617"/>
    </source>
</evidence>
<dbReference type="Proteomes" id="UP000251617">
    <property type="component" value="Chromosome"/>
</dbReference>
<dbReference type="Pfam" id="PF14623">
    <property type="entry name" value="Vint"/>
    <property type="match status" value="1"/>
</dbReference>
<dbReference type="EMBL" id="CP030750">
    <property type="protein sequence ID" value="AXA24962.1"/>
    <property type="molecule type" value="Genomic_DNA"/>
</dbReference>
<dbReference type="InterPro" id="IPR036844">
    <property type="entry name" value="Hint_dom_sf"/>
</dbReference>
<feature type="compositionally biased region" description="Polar residues" evidence="1">
    <location>
        <begin position="620"/>
        <end position="632"/>
    </location>
</feature>
<sequence>MASKAPTSISLLAALFLSCSALSSAWAAEVTADEVNEENALATVETLGEELTKALTPGVLYQLDWGNPKHYAFYKAQQLQAGNTKAHAPELFRRMEAAHEQRVKALAVSGTKANPVKPVDFPETSINADAPLEDLQFISELSRSTAAVNSSAITYQSEAISSLVNGSDANTITLVMYNDFTGDFVASQTATDLTSLPDFRVSMSATVESAIPVRAVAVFSVIPKDPDAELPPPVMIKAVSSTGLVDACMTEPRPCERGANGQCVAASASTEACSNKLADKDKPILMCWNRLSREECDYWASQNKPVNYVIPVSGYAVTEEKTGSTLTGATTIYLQSLAGGGCRVYSKTGENLDDWTSDGNGKMSFQYAAETFKRNPSCLTNNKDSIVNFWMTNNVILPGTPDDPSPRNVTFVFTSDTRSAGQPGREIIPQLRIMEGCVAGGTLITLASGKTKKIEDIVSGDQVKTPAGVRTVSERTTGTENEFMLEIRTTGQTLHVTPTHPIMRAIQVGSAVRNVEVQAREIHPGDKLAVEGSPVTVTGVDYVEAHATPVYNLQFKGGVEGSYYANGILSGNLATQNMLADLKNRAPLLSPAQQRAKVHPAFLTDYDNQQKQKAQRSSDKSGASQEVDNAAR</sequence>
<proteinExistence type="predicted"/>
<name>A0AAD0L8S7_PSEPU</name>
<gene>
    <name evidence="4" type="ORF">C1S65_12830</name>
</gene>
<feature type="region of interest" description="Disordered" evidence="1">
    <location>
        <begin position="599"/>
        <end position="632"/>
    </location>
</feature>
<dbReference type="SMART" id="SM00306">
    <property type="entry name" value="HintN"/>
    <property type="match status" value="1"/>
</dbReference>
<dbReference type="GO" id="GO:0016539">
    <property type="term" value="P:intein-mediated protein splicing"/>
    <property type="evidence" value="ECO:0007669"/>
    <property type="project" value="InterPro"/>
</dbReference>
<accession>A0AAD0L8S7</accession>
<feature type="domain" description="Hint" evidence="3">
    <location>
        <begin position="435"/>
        <end position="532"/>
    </location>
</feature>
<dbReference type="SUPFAM" id="SSF51294">
    <property type="entry name" value="Hedgehog/intein (Hint) domain"/>
    <property type="match status" value="1"/>
</dbReference>
<dbReference type="CDD" id="cd00081">
    <property type="entry name" value="Hint"/>
    <property type="match status" value="1"/>
</dbReference>
<protein>
    <recommendedName>
        <fullName evidence="3">Hint domain-containing protein</fullName>
    </recommendedName>
</protein>
<dbReference type="Gene3D" id="2.170.16.10">
    <property type="entry name" value="Hedgehog/Intein (Hint) domain"/>
    <property type="match status" value="1"/>
</dbReference>
<dbReference type="PROSITE" id="PS50817">
    <property type="entry name" value="INTEIN_N_TER"/>
    <property type="match status" value="1"/>
</dbReference>
<dbReference type="AlphaFoldDB" id="A0AAD0L8S7"/>
<dbReference type="InterPro" id="IPR003587">
    <property type="entry name" value="Hint_dom_N"/>
</dbReference>
<dbReference type="InterPro" id="IPR039510">
    <property type="entry name" value="Vint_dom"/>
</dbReference>
<feature type="chain" id="PRO_5042172934" description="Hint domain-containing protein" evidence="2">
    <location>
        <begin position="28"/>
        <end position="632"/>
    </location>
</feature>
<keyword evidence="2" id="KW-0732">Signal</keyword>
<organism evidence="4 5">
    <name type="scientific">Pseudomonas putida</name>
    <name type="common">Arthrobacter siderocapsulatus</name>
    <dbReference type="NCBI Taxonomy" id="303"/>
    <lineage>
        <taxon>Bacteria</taxon>
        <taxon>Pseudomonadati</taxon>
        <taxon>Pseudomonadota</taxon>
        <taxon>Gammaproteobacteria</taxon>
        <taxon>Pseudomonadales</taxon>
        <taxon>Pseudomonadaceae</taxon>
        <taxon>Pseudomonas</taxon>
    </lineage>
</organism>
<evidence type="ECO:0000259" key="3">
    <source>
        <dbReference type="SMART" id="SM00306"/>
    </source>
</evidence>
<dbReference type="PROSITE" id="PS51257">
    <property type="entry name" value="PROKAR_LIPOPROTEIN"/>
    <property type="match status" value="1"/>
</dbReference>
<dbReference type="RefSeq" id="WP_112898237.1">
    <property type="nucleotide sequence ID" value="NZ_CP030750.1"/>
</dbReference>